<evidence type="ECO:0000313" key="2">
    <source>
        <dbReference type="EMBL" id="QNN54593.1"/>
    </source>
</evidence>
<dbReference type="Gene3D" id="3.30.420.40">
    <property type="match status" value="2"/>
</dbReference>
<dbReference type="Pfam" id="PF00480">
    <property type="entry name" value="ROK"/>
    <property type="match status" value="1"/>
</dbReference>
<dbReference type="Gene3D" id="1.10.10.10">
    <property type="entry name" value="Winged helix-like DNA-binding domain superfamily/Winged helix DNA-binding domain"/>
    <property type="match status" value="1"/>
</dbReference>
<keyword evidence="3" id="KW-1185">Reference proteome</keyword>
<accession>A0A7G9RG68</accession>
<dbReference type="PROSITE" id="PS01125">
    <property type="entry name" value="ROK"/>
    <property type="match status" value="1"/>
</dbReference>
<dbReference type="SUPFAM" id="SSF46785">
    <property type="entry name" value="Winged helix' DNA-binding domain"/>
    <property type="match status" value="1"/>
</dbReference>
<protein>
    <submittedName>
        <fullName evidence="2">ROK family protein</fullName>
    </submittedName>
</protein>
<dbReference type="PANTHER" id="PTHR18964">
    <property type="entry name" value="ROK (REPRESSOR, ORF, KINASE) FAMILY"/>
    <property type="match status" value="1"/>
</dbReference>
<comment type="similarity">
    <text evidence="1">Belongs to the ROK (NagC/XylR) family.</text>
</comment>
<dbReference type="InterPro" id="IPR049874">
    <property type="entry name" value="ROK_cs"/>
</dbReference>
<dbReference type="KEGG" id="nmes:H9L09_09970"/>
<reference evidence="2 3" key="1">
    <citation type="submission" date="2020-08" db="EMBL/GenBank/DDBJ databases">
        <title>Genome sequence of Nocardioides mesophilus KACC 16243T.</title>
        <authorList>
            <person name="Hyun D.-W."/>
            <person name="Bae J.-W."/>
        </authorList>
    </citation>
    <scope>NUCLEOTIDE SEQUENCE [LARGE SCALE GENOMIC DNA]</scope>
    <source>
        <strain evidence="2 3">KACC 16243</strain>
    </source>
</reference>
<name>A0A7G9RG68_9ACTN</name>
<dbReference type="InterPro" id="IPR036388">
    <property type="entry name" value="WH-like_DNA-bd_sf"/>
</dbReference>
<dbReference type="PANTHER" id="PTHR18964:SF173">
    <property type="entry name" value="GLUCOKINASE"/>
    <property type="match status" value="1"/>
</dbReference>
<dbReference type="RefSeq" id="WP_187580433.1">
    <property type="nucleotide sequence ID" value="NZ_CP060713.1"/>
</dbReference>
<dbReference type="AlphaFoldDB" id="A0A7G9RG68"/>
<sequence length="398" mass="41004">MSSPPYAGTPPVVAGPGDLLDLIRSGRAGTRADLRRLTGLSRTAVSARLDALAGLGLVQEGGTAESTGGRPPARLSFHRQAGVVLAVAIGRSRVQLAVCDLSGAVLAAADVDQEVGAGPDQVMPRVVAVLRDLLDEAGRGAGDVRAFGVSIPGTVDRDRGVSHDSQLMTGWDGVPLSRWLTDLAAAPVLVDNDAAVLALSEQVDGQEGRENLLALKVSTGLGAGIVADGRLVRGGRGAAGEIGHVKTVAAEGRTCRCGEVGCLEAVAGGWALVEAMREQGREVGHIRDLVALAVEGDAEARRLIRESGRRYGEVLGAVVTILNPDVLVIGGDVLPAYETFVAGMRETVYAQGTALATKDLRIEPARHGEQAGLVGCAAMALEEILNPRAVDLAVSRAD</sequence>
<dbReference type="InterPro" id="IPR043129">
    <property type="entry name" value="ATPase_NBD"/>
</dbReference>
<dbReference type="SUPFAM" id="SSF53067">
    <property type="entry name" value="Actin-like ATPase domain"/>
    <property type="match status" value="1"/>
</dbReference>
<evidence type="ECO:0000313" key="3">
    <source>
        <dbReference type="Proteomes" id="UP000515947"/>
    </source>
</evidence>
<evidence type="ECO:0000256" key="1">
    <source>
        <dbReference type="ARBA" id="ARBA00006479"/>
    </source>
</evidence>
<dbReference type="InterPro" id="IPR000600">
    <property type="entry name" value="ROK"/>
</dbReference>
<proteinExistence type="inferred from homology"/>
<dbReference type="EMBL" id="CP060713">
    <property type="protein sequence ID" value="QNN54593.1"/>
    <property type="molecule type" value="Genomic_DNA"/>
</dbReference>
<organism evidence="2 3">
    <name type="scientific">Nocardioides mesophilus</name>
    <dbReference type="NCBI Taxonomy" id="433659"/>
    <lineage>
        <taxon>Bacteria</taxon>
        <taxon>Bacillati</taxon>
        <taxon>Actinomycetota</taxon>
        <taxon>Actinomycetes</taxon>
        <taxon>Propionibacteriales</taxon>
        <taxon>Nocardioidaceae</taxon>
        <taxon>Nocardioides</taxon>
    </lineage>
</organism>
<dbReference type="InterPro" id="IPR036390">
    <property type="entry name" value="WH_DNA-bd_sf"/>
</dbReference>
<gene>
    <name evidence="2" type="ORF">H9L09_09970</name>
</gene>
<dbReference type="Proteomes" id="UP000515947">
    <property type="component" value="Chromosome"/>
</dbReference>